<accession>A0ABR1XW31</accession>
<gene>
    <name evidence="2" type="ORF">IWX90DRAFT_184705</name>
</gene>
<feature type="region of interest" description="Disordered" evidence="1">
    <location>
        <begin position="1"/>
        <end position="81"/>
    </location>
</feature>
<feature type="compositionally biased region" description="Gly residues" evidence="1">
    <location>
        <begin position="61"/>
        <end position="76"/>
    </location>
</feature>
<name>A0ABR1XW31_9PEZI</name>
<sequence length="217" mass="21784">MSNNDNSSSSAPPTTKKRRNRRPRSLDAAAALFDNPGKSGSGSLRPHLQPSSLPPLAPRGHGQGQGQHGQNGGGSGLHQTIHNHYHYSPYEGFNRNGSGGSDSSGGGGPYVAGYESGTAATMADLRVDRRYFVYGPAGGPGSQGYGLPVAHSNVYGPAPAGPSHPGWYGQHGPAGGGEGGGSQQGASRSVGPDGGPDSGPDGGFVVALGWGRSPYGA</sequence>
<feature type="compositionally biased region" description="Gly residues" evidence="1">
    <location>
        <begin position="192"/>
        <end position="202"/>
    </location>
</feature>
<reference evidence="2 3" key="1">
    <citation type="journal article" date="2022" name="G3 (Bethesda)">
        <title>Enemy or ally: a genomic approach to elucidate the lifestyle of Phyllosticta citrichinaensis.</title>
        <authorList>
            <person name="Buijs V.A."/>
            <person name="Groenewald J.Z."/>
            <person name="Haridas S."/>
            <person name="LaButti K.M."/>
            <person name="Lipzen A."/>
            <person name="Martin F.M."/>
            <person name="Barry K."/>
            <person name="Grigoriev I.V."/>
            <person name="Crous P.W."/>
            <person name="Seidl M.F."/>
        </authorList>
    </citation>
    <scope>NUCLEOTIDE SEQUENCE [LARGE SCALE GENOMIC DNA]</scope>
    <source>
        <strain evidence="2 3">CBS 129764</strain>
    </source>
</reference>
<feature type="compositionally biased region" description="Gly residues" evidence="1">
    <location>
        <begin position="172"/>
        <end position="183"/>
    </location>
</feature>
<comment type="caution">
    <text evidence="2">The sequence shown here is derived from an EMBL/GenBank/DDBJ whole genome shotgun (WGS) entry which is preliminary data.</text>
</comment>
<protein>
    <submittedName>
        <fullName evidence="2">Uncharacterized protein</fullName>
    </submittedName>
</protein>
<proteinExistence type="predicted"/>
<dbReference type="EMBL" id="JBBWUH010000004">
    <property type="protein sequence ID" value="KAK8169631.1"/>
    <property type="molecule type" value="Genomic_DNA"/>
</dbReference>
<feature type="compositionally biased region" description="Low complexity" evidence="1">
    <location>
        <begin position="1"/>
        <end position="14"/>
    </location>
</feature>
<evidence type="ECO:0000313" key="3">
    <source>
        <dbReference type="Proteomes" id="UP001456524"/>
    </source>
</evidence>
<keyword evidence="3" id="KW-1185">Reference proteome</keyword>
<organism evidence="2 3">
    <name type="scientific">Phyllosticta citrichinensis</name>
    <dbReference type="NCBI Taxonomy" id="1130410"/>
    <lineage>
        <taxon>Eukaryota</taxon>
        <taxon>Fungi</taxon>
        <taxon>Dikarya</taxon>
        <taxon>Ascomycota</taxon>
        <taxon>Pezizomycotina</taxon>
        <taxon>Dothideomycetes</taxon>
        <taxon>Dothideomycetes incertae sedis</taxon>
        <taxon>Botryosphaeriales</taxon>
        <taxon>Phyllostictaceae</taxon>
        <taxon>Phyllosticta</taxon>
    </lineage>
</organism>
<evidence type="ECO:0000256" key="1">
    <source>
        <dbReference type="SAM" id="MobiDB-lite"/>
    </source>
</evidence>
<evidence type="ECO:0000313" key="2">
    <source>
        <dbReference type="EMBL" id="KAK8169631.1"/>
    </source>
</evidence>
<feature type="region of interest" description="Disordered" evidence="1">
    <location>
        <begin position="156"/>
        <end position="217"/>
    </location>
</feature>
<dbReference type="Proteomes" id="UP001456524">
    <property type="component" value="Unassembled WGS sequence"/>
</dbReference>